<evidence type="ECO:0000313" key="4">
    <source>
        <dbReference type="Proteomes" id="UP001610990"/>
    </source>
</evidence>
<feature type="transmembrane region" description="Helical" evidence="2">
    <location>
        <begin position="111"/>
        <end position="131"/>
    </location>
</feature>
<evidence type="ECO:0008006" key="5">
    <source>
        <dbReference type="Google" id="ProtNLM"/>
    </source>
</evidence>
<proteinExistence type="predicted"/>
<comment type="caution">
    <text evidence="3">The sequence shown here is derived from an EMBL/GenBank/DDBJ whole genome shotgun (WGS) entry which is preliminary data.</text>
</comment>
<evidence type="ECO:0000256" key="1">
    <source>
        <dbReference type="SAM" id="MobiDB-lite"/>
    </source>
</evidence>
<evidence type="ECO:0000256" key="2">
    <source>
        <dbReference type="SAM" id="Phobius"/>
    </source>
</evidence>
<feature type="region of interest" description="Disordered" evidence="1">
    <location>
        <begin position="142"/>
        <end position="167"/>
    </location>
</feature>
<feature type="transmembrane region" description="Helical" evidence="2">
    <location>
        <begin position="55"/>
        <end position="74"/>
    </location>
</feature>
<reference evidence="3 4" key="1">
    <citation type="submission" date="2024-10" db="EMBL/GenBank/DDBJ databases">
        <title>The Natural Products Discovery Center: Release of the First 8490 Sequenced Strains for Exploring Actinobacteria Biosynthetic Diversity.</title>
        <authorList>
            <person name="Kalkreuter E."/>
            <person name="Kautsar S.A."/>
            <person name="Yang D."/>
            <person name="Bader C.D."/>
            <person name="Teijaro C.N."/>
            <person name="Fluegel L."/>
            <person name="Davis C.M."/>
            <person name="Simpson J.R."/>
            <person name="Lauterbach L."/>
            <person name="Steele A.D."/>
            <person name="Gui C."/>
            <person name="Meng S."/>
            <person name="Li G."/>
            <person name="Viehrig K."/>
            <person name="Ye F."/>
            <person name="Su P."/>
            <person name="Kiefer A.F."/>
            <person name="Nichols A."/>
            <person name="Cepeda A.J."/>
            <person name="Yan W."/>
            <person name="Fan B."/>
            <person name="Jiang Y."/>
            <person name="Adhikari A."/>
            <person name="Zheng C.-J."/>
            <person name="Schuster L."/>
            <person name="Cowan T.M."/>
            <person name="Smanski M.J."/>
            <person name="Chevrette M.G."/>
            <person name="De Carvalho L.P.S."/>
            <person name="Shen B."/>
        </authorList>
    </citation>
    <scope>NUCLEOTIDE SEQUENCE [LARGE SCALE GENOMIC DNA]</scope>
    <source>
        <strain evidence="3 4">NPDC018013</strain>
    </source>
</reference>
<dbReference type="RefSeq" id="WP_367434282.1">
    <property type="nucleotide sequence ID" value="NZ_CP108413.1"/>
</dbReference>
<evidence type="ECO:0000313" key="3">
    <source>
        <dbReference type="EMBL" id="MFH8582933.1"/>
    </source>
</evidence>
<dbReference type="EMBL" id="JBIRGH010000001">
    <property type="protein sequence ID" value="MFH8582933.1"/>
    <property type="molecule type" value="Genomic_DNA"/>
</dbReference>
<dbReference type="Proteomes" id="UP001610990">
    <property type="component" value="Unassembled WGS sequence"/>
</dbReference>
<feature type="transmembrane region" description="Helical" evidence="2">
    <location>
        <begin position="86"/>
        <end position="105"/>
    </location>
</feature>
<protein>
    <recommendedName>
        <fullName evidence="5">Integral membrane protein</fullName>
    </recommendedName>
</protein>
<keyword evidence="2" id="KW-0472">Membrane</keyword>
<sequence>MGGVAARRPVALVTAAVLVLEALGTVLLNWVLSIVVDRQQMSLAGLEPHAMSAGAWLAGLLFGLYLLCCAVVPLRAALRDRAPGRFARALLISCAVVNGLLGAVASALVGWLAFVVLMAVLGLLVLTLVAYGAPRGAADGTGTGGVRAEGDGGPGAAGGPPAAPTSA</sequence>
<name>A0ABW7R6Y5_9ACTN</name>
<gene>
    <name evidence="3" type="ORF">ACH4GP_00865</name>
</gene>
<feature type="transmembrane region" description="Helical" evidence="2">
    <location>
        <begin position="12"/>
        <end position="35"/>
    </location>
</feature>
<organism evidence="3 4">
    <name type="scientific">Streptomyces celluloflavus</name>
    <dbReference type="NCBI Taxonomy" id="58344"/>
    <lineage>
        <taxon>Bacteria</taxon>
        <taxon>Bacillati</taxon>
        <taxon>Actinomycetota</taxon>
        <taxon>Actinomycetes</taxon>
        <taxon>Kitasatosporales</taxon>
        <taxon>Streptomycetaceae</taxon>
        <taxon>Streptomyces</taxon>
    </lineage>
</organism>
<keyword evidence="2" id="KW-1133">Transmembrane helix</keyword>
<feature type="compositionally biased region" description="Gly residues" evidence="1">
    <location>
        <begin position="142"/>
        <end position="158"/>
    </location>
</feature>
<keyword evidence="2" id="KW-0812">Transmembrane</keyword>
<keyword evidence="4" id="KW-1185">Reference proteome</keyword>
<accession>A0ABW7R6Y5</accession>